<dbReference type="KEGG" id="rmar:GBA65_12580"/>
<evidence type="ECO:0000259" key="7">
    <source>
        <dbReference type="Pfam" id="PF07992"/>
    </source>
</evidence>
<organism evidence="8 9">
    <name type="scientific">Rubrobacter marinus</name>
    <dbReference type="NCBI Taxonomy" id="2653852"/>
    <lineage>
        <taxon>Bacteria</taxon>
        <taxon>Bacillati</taxon>
        <taxon>Actinomycetota</taxon>
        <taxon>Rubrobacteria</taxon>
        <taxon>Rubrobacterales</taxon>
        <taxon>Rubrobacteraceae</taxon>
        <taxon>Rubrobacter</taxon>
    </lineage>
</organism>
<dbReference type="Proteomes" id="UP000502706">
    <property type="component" value="Chromosome"/>
</dbReference>
<dbReference type="Pfam" id="PF07992">
    <property type="entry name" value="Pyr_redox_2"/>
    <property type="match status" value="1"/>
</dbReference>
<dbReference type="EMBL" id="CP045121">
    <property type="protein sequence ID" value="QIN79217.1"/>
    <property type="molecule type" value="Genomic_DNA"/>
</dbReference>
<keyword evidence="3" id="KW-0285">Flavoprotein</keyword>
<dbReference type="AlphaFoldDB" id="A0A6G8PYJ9"/>
<keyword evidence="5" id="KW-0560">Oxidoreductase</keyword>
<gene>
    <name evidence="8" type="ORF">GBA65_12580</name>
</gene>
<evidence type="ECO:0000256" key="1">
    <source>
        <dbReference type="ARBA" id="ARBA00001974"/>
    </source>
</evidence>
<dbReference type="InterPro" id="IPR023753">
    <property type="entry name" value="FAD/NAD-binding_dom"/>
</dbReference>
<dbReference type="PANTHER" id="PTHR42913:SF3">
    <property type="entry name" value="64 KDA MITOCHONDRIAL NADH DEHYDROGENASE (EUROFUNG)"/>
    <property type="match status" value="1"/>
</dbReference>
<reference evidence="8 9" key="1">
    <citation type="submission" date="2019-10" db="EMBL/GenBank/DDBJ databases">
        <title>Rubrobacter sp nov SCSIO 52915 isolated from a deep-sea sediment in the South China Sea.</title>
        <authorList>
            <person name="Chen R.W."/>
        </authorList>
    </citation>
    <scope>NUCLEOTIDE SEQUENCE [LARGE SCALE GENOMIC DNA]</scope>
    <source>
        <strain evidence="8 9">SCSIO 52915</strain>
    </source>
</reference>
<protein>
    <recommendedName>
        <fullName evidence="7">FAD/NAD(P)-binding domain-containing protein</fullName>
    </recommendedName>
</protein>
<evidence type="ECO:0000256" key="2">
    <source>
        <dbReference type="ARBA" id="ARBA00005272"/>
    </source>
</evidence>
<feature type="region of interest" description="Disordered" evidence="6">
    <location>
        <begin position="103"/>
        <end position="123"/>
    </location>
</feature>
<evidence type="ECO:0000256" key="6">
    <source>
        <dbReference type="SAM" id="MobiDB-lite"/>
    </source>
</evidence>
<evidence type="ECO:0000256" key="4">
    <source>
        <dbReference type="ARBA" id="ARBA00022827"/>
    </source>
</evidence>
<comment type="cofactor">
    <cofactor evidence="1">
        <name>FAD</name>
        <dbReference type="ChEBI" id="CHEBI:57692"/>
    </cofactor>
</comment>
<evidence type="ECO:0000256" key="3">
    <source>
        <dbReference type="ARBA" id="ARBA00022630"/>
    </source>
</evidence>
<dbReference type="Gene3D" id="3.50.50.100">
    <property type="match status" value="1"/>
</dbReference>
<dbReference type="SUPFAM" id="SSF51905">
    <property type="entry name" value="FAD/NAD(P)-binding domain"/>
    <property type="match status" value="1"/>
</dbReference>
<dbReference type="InterPro" id="IPR036188">
    <property type="entry name" value="FAD/NAD-bd_sf"/>
</dbReference>
<evidence type="ECO:0000313" key="9">
    <source>
        <dbReference type="Proteomes" id="UP000502706"/>
    </source>
</evidence>
<dbReference type="PANTHER" id="PTHR42913">
    <property type="entry name" value="APOPTOSIS-INDUCING FACTOR 1"/>
    <property type="match status" value="1"/>
</dbReference>
<feature type="domain" description="FAD/NAD(P)-binding" evidence="7">
    <location>
        <begin position="2"/>
        <end position="107"/>
    </location>
</feature>
<evidence type="ECO:0000256" key="5">
    <source>
        <dbReference type="ARBA" id="ARBA00023002"/>
    </source>
</evidence>
<accession>A0A6G8PYJ9</accession>
<sequence>MVVVGAGFAGGSLLRNLPAPLRRPSETLLVDRADEHAFIPLIHEVAVGRVHPDTVRLPVASAADDHAFLRTEALGVDLGEKVLRTSSGDVSYEYLVLAPGSVAVPPPRASATASRPSGASTTR</sequence>
<dbReference type="GO" id="GO:0003955">
    <property type="term" value="F:NAD(P)H dehydrogenase (quinone) activity"/>
    <property type="evidence" value="ECO:0007669"/>
    <property type="project" value="TreeGrafter"/>
</dbReference>
<dbReference type="GO" id="GO:0019646">
    <property type="term" value="P:aerobic electron transport chain"/>
    <property type="evidence" value="ECO:0007669"/>
    <property type="project" value="TreeGrafter"/>
</dbReference>
<comment type="similarity">
    <text evidence="2">Belongs to the NADH dehydrogenase family.</text>
</comment>
<name>A0A6G8PYJ9_9ACTN</name>
<proteinExistence type="inferred from homology"/>
<keyword evidence="9" id="KW-1185">Reference proteome</keyword>
<keyword evidence="4" id="KW-0274">FAD</keyword>
<evidence type="ECO:0000313" key="8">
    <source>
        <dbReference type="EMBL" id="QIN79217.1"/>
    </source>
</evidence>
<dbReference type="InterPro" id="IPR051169">
    <property type="entry name" value="NADH-Q_oxidoreductase"/>
</dbReference>